<dbReference type="Gene3D" id="6.10.340.10">
    <property type="match status" value="1"/>
</dbReference>
<comment type="caution">
    <text evidence="8">The sequence shown here is derived from an EMBL/GenBank/DDBJ whole genome shotgun (WGS) entry which is preliminary data.</text>
</comment>
<evidence type="ECO:0000256" key="6">
    <source>
        <dbReference type="ARBA" id="ARBA00023136"/>
    </source>
</evidence>
<keyword evidence="7" id="KW-0812">Transmembrane</keyword>
<dbReference type="SUPFAM" id="SSF55874">
    <property type="entry name" value="ATPase domain of HSP90 chaperone/DNA topoisomerase II/histidine kinase"/>
    <property type="match status" value="1"/>
</dbReference>
<dbReference type="InterPro" id="IPR036890">
    <property type="entry name" value="HATPase_C_sf"/>
</dbReference>
<keyword evidence="7" id="KW-1133">Transmembrane helix</keyword>
<evidence type="ECO:0000256" key="5">
    <source>
        <dbReference type="ARBA" id="ARBA00022777"/>
    </source>
</evidence>
<evidence type="ECO:0000256" key="2">
    <source>
        <dbReference type="ARBA" id="ARBA00022475"/>
    </source>
</evidence>
<evidence type="ECO:0000313" key="8">
    <source>
        <dbReference type="EMBL" id="THF78573.1"/>
    </source>
</evidence>
<evidence type="ECO:0000256" key="1">
    <source>
        <dbReference type="ARBA" id="ARBA00004651"/>
    </source>
</evidence>
<feature type="transmembrane region" description="Helical" evidence="7">
    <location>
        <begin position="297"/>
        <end position="319"/>
    </location>
</feature>
<protein>
    <submittedName>
        <fullName evidence="8">Sensor histidine kinase</fullName>
    </submittedName>
</protein>
<keyword evidence="2" id="KW-1003">Cell membrane</keyword>
<proteinExistence type="predicted"/>
<evidence type="ECO:0000256" key="4">
    <source>
        <dbReference type="ARBA" id="ARBA00022679"/>
    </source>
</evidence>
<dbReference type="GO" id="GO:0005886">
    <property type="term" value="C:plasma membrane"/>
    <property type="evidence" value="ECO:0007669"/>
    <property type="project" value="UniProtKB-SubCell"/>
</dbReference>
<dbReference type="Pfam" id="PF00672">
    <property type="entry name" value="HAMP"/>
    <property type="match status" value="1"/>
</dbReference>
<dbReference type="GO" id="GO:0000155">
    <property type="term" value="F:phosphorelay sensor kinase activity"/>
    <property type="evidence" value="ECO:0007669"/>
    <property type="project" value="InterPro"/>
</dbReference>
<dbReference type="AlphaFoldDB" id="A0A4S4BU38"/>
<dbReference type="Gene3D" id="3.30.565.10">
    <property type="entry name" value="Histidine kinase-like ATPase, C-terminal domain"/>
    <property type="match status" value="1"/>
</dbReference>
<keyword evidence="6 7" id="KW-0472">Membrane</keyword>
<dbReference type="PANTHER" id="PTHR34220:SF7">
    <property type="entry name" value="SENSOR HISTIDINE KINASE YPDA"/>
    <property type="match status" value="1"/>
</dbReference>
<dbReference type="Pfam" id="PF02518">
    <property type="entry name" value="HATPase_c"/>
    <property type="match status" value="1"/>
</dbReference>
<dbReference type="Pfam" id="PF06580">
    <property type="entry name" value="His_kinase"/>
    <property type="match status" value="1"/>
</dbReference>
<dbReference type="SMART" id="SM00304">
    <property type="entry name" value="HAMP"/>
    <property type="match status" value="1"/>
</dbReference>
<reference evidence="8 9" key="1">
    <citation type="submission" date="2019-04" db="EMBL/GenBank/DDBJ databases">
        <title>Bacillus sediminilitoris sp. nov., isolated from a tidal flat sediment on the East China Sea.</title>
        <authorList>
            <person name="Wei Y."/>
            <person name="Mao H."/>
            <person name="Fang J."/>
        </authorList>
    </citation>
    <scope>NUCLEOTIDE SEQUENCE [LARGE SCALE GENOMIC DNA]</scope>
    <source>
        <strain evidence="8 9">DSL-17</strain>
    </source>
</reference>
<sequence length="596" mass="69526">MNMHIRSRFKHYFNKYIVESMQRKLMGTLLLVMMVPLLIFMLISTHISRGAVESSEISSNLSRMELSNSYIEEQLNWYNDFLFSALVDDKLVPSITTMDNISATNVFNTQSYIKDKLFGLYNGDEDILSVKLVSYGDRRFYKVENKDFYIENEYDEAKNNEAKAAIFKVDPETNSFTLARNIYRFEDQKLVGKLEMQVSFSFMEHIAEKLQSNEQESILLLDNHGNQLYTPIENDQSIKISEDISTKLNTPKGTKYFTKDKDYYFFQELMNEQIILLKVVPEEVMMVGAVYIGQTGIAILLISIFLTIILSIIVSNQVAKPIVALSRKMEHVEENNFSVEIDTSRSDEIGHLNRKYKEMINRIKELIEKDYKREMENRDAQFLALQSQINPHFLFNTLQVISGMALKRNAKDIYAMTQKLAFMFRYITNKRGDLVYMKEEVNHLNNYLYIQKVRFGDNISIHLFVDEAVNEAIIPLLTLQPIIENSFKHGFESQIEKGHLKIDIQKVFDEVEIIIEDNGVGMPIQVLEKLRGKISSNIESQNRSIGLKNVDSRIKLYFGREYGIEIFSKESEYTKIILRMPYQKGSELNEYFINRR</sequence>
<gene>
    <name evidence="8" type="ORF">E6W99_15490</name>
</gene>
<dbReference type="SMART" id="SM00387">
    <property type="entry name" value="HATPase_c"/>
    <property type="match status" value="1"/>
</dbReference>
<dbReference type="InterPro" id="IPR010559">
    <property type="entry name" value="Sig_transdc_His_kin_internal"/>
</dbReference>
<keyword evidence="4" id="KW-0808">Transferase</keyword>
<dbReference type="InterPro" id="IPR003594">
    <property type="entry name" value="HATPase_dom"/>
</dbReference>
<evidence type="ECO:0000256" key="7">
    <source>
        <dbReference type="SAM" id="Phobius"/>
    </source>
</evidence>
<dbReference type="PROSITE" id="PS50885">
    <property type="entry name" value="HAMP"/>
    <property type="match status" value="1"/>
</dbReference>
<dbReference type="InterPro" id="IPR003660">
    <property type="entry name" value="HAMP_dom"/>
</dbReference>
<dbReference type="PANTHER" id="PTHR34220">
    <property type="entry name" value="SENSOR HISTIDINE KINASE YPDA"/>
    <property type="match status" value="1"/>
</dbReference>
<comment type="subcellular location">
    <subcellularLocation>
        <location evidence="1">Cell membrane</location>
        <topology evidence="1">Multi-pass membrane protein</topology>
    </subcellularLocation>
</comment>
<organism evidence="8 9">
    <name type="scientific">Metabacillus sediminilitoris</name>
    <dbReference type="NCBI Taxonomy" id="2567941"/>
    <lineage>
        <taxon>Bacteria</taxon>
        <taxon>Bacillati</taxon>
        <taxon>Bacillota</taxon>
        <taxon>Bacilli</taxon>
        <taxon>Bacillales</taxon>
        <taxon>Bacillaceae</taxon>
        <taxon>Metabacillus</taxon>
    </lineage>
</organism>
<keyword evidence="5 8" id="KW-0418">Kinase</keyword>
<evidence type="ECO:0000256" key="3">
    <source>
        <dbReference type="ARBA" id="ARBA00022553"/>
    </source>
</evidence>
<dbReference type="Proteomes" id="UP000310334">
    <property type="component" value="Unassembled WGS sequence"/>
</dbReference>
<dbReference type="OrthoDB" id="9776552at2"/>
<keyword evidence="9" id="KW-1185">Reference proteome</keyword>
<dbReference type="EMBL" id="SSNT01000011">
    <property type="protein sequence ID" value="THF78573.1"/>
    <property type="molecule type" value="Genomic_DNA"/>
</dbReference>
<keyword evidence="3" id="KW-0597">Phosphoprotein</keyword>
<evidence type="ECO:0000313" key="9">
    <source>
        <dbReference type="Proteomes" id="UP000310334"/>
    </source>
</evidence>
<dbReference type="SUPFAM" id="SSF158472">
    <property type="entry name" value="HAMP domain-like"/>
    <property type="match status" value="1"/>
</dbReference>
<accession>A0A4S4BU38</accession>
<name>A0A4S4BU38_9BACI</name>
<dbReference type="CDD" id="cd06225">
    <property type="entry name" value="HAMP"/>
    <property type="match status" value="1"/>
</dbReference>
<dbReference type="InterPro" id="IPR050640">
    <property type="entry name" value="Bact_2-comp_sensor_kinase"/>
</dbReference>